<dbReference type="EMBL" id="FJ362377">
    <property type="protein sequence ID" value="ACI49200.1"/>
    <property type="molecule type" value="Genomic_DNA"/>
</dbReference>
<dbReference type="Proteomes" id="UP001152747">
    <property type="component" value="Unassembled WGS sequence"/>
</dbReference>
<evidence type="ECO:0000313" key="13">
    <source>
        <dbReference type="EMBL" id="CAI5438688.1"/>
    </source>
</evidence>
<evidence type="ECO:0000313" key="14">
    <source>
        <dbReference type="Proteomes" id="UP001152747"/>
    </source>
</evidence>
<evidence type="ECO:0000256" key="1">
    <source>
        <dbReference type="ARBA" id="ARBA00004245"/>
    </source>
</evidence>
<dbReference type="Pfam" id="PF05783">
    <property type="entry name" value="DLIC"/>
    <property type="match status" value="1"/>
</dbReference>
<name>B6VBV7_9PELO</name>
<evidence type="ECO:0000256" key="8">
    <source>
        <dbReference type="ARBA" id="ARBA00023017"/>
    </source>
</evidence>
<gene>
    <name evidence="13" type="ORF">CAMP_LOCUS1325</name>
    <name evidence="12" type="ORF">Csp3_JD03.009</name>
</gene>
<evidence type="ECO:0000256" key="3">
    <source>
        <dbReference type="ARBA" id="ARBA00022448"/>
    </source>
</evidence>
<evidence type="ECO:0000256" key="4">
    <source>
        <dbReference type="ARBA" id="ARBA00022490"/>
    </source>
</evidence>
<keyword evidence="9 11" id="KW-0505">Motor protein</keyword>
<dbReference type="AlphaFoldDB" id="B6VBV7"/>
<keyword evidence="14" id="KW-1185">Reference proteome</keyword>
<dbReference type="GO" id="GO:0005813">
    <property type="term" value="C:centrosome"/>
    <property type="evidence" value="ECO:0007669"/>
    <property type="project" value="TreeGrafter"/>
</dbReference>
<reference evidence="12" key="1">
    <citation type="journal article" date="2008" name="Genome Res.">
        <title>Multigenome DNA sequence conservation identifies Hox cis-regulatory elements.</title>
        <authorList>
            <person name="Kuntz S.G."/>
            <person name="Schwarz E.M."/>
            <person name="DeModena J.A."/>
            <person name="De Buysscher T."/>
            <person name="Trout D."/>
            <person name="Shizuya H."/>
            <person name="Sternberg P.W."/>
            <person name="Wold B.J."/>
        </authorList>
    </citation>
    <scope>NUCLEOTIDE SEQUENCE</scope>
    <source>
        <strain evidence="12">PS1010</strain>
    </source>
</reference>
<keyword evidence="7 11" id="KW-0067">ATP-binding</keyword>
<keyword evidence="4 11" id="KW-0963">Cytoplasm</keyword>
<dbReference type="EMBL" id="CANHGI010000001">
    <property type="protein sequence ID" value="CAI5438688.1"/>
    <property type="molecule type" value="Genomic_DNA"/>
</dbReference>
<sequence length="432" mass="48076">MLAVASNEQEDVSQAILPVSYPSVVKDETGIWRELLASKKIDSNQGSTLIVLGDKKSGKSSLLTKLDKSEKKNRPKTVLEYRVIKVQNDARDSSYAYQLGTAGANLNPSEMLHIPVWNLDGNGSTDLLKHTIPKSPLKTIYVLAASIDNPNLIHSLKRWANVAIEQSQKKFDKQDLKEGRAQQERLWQEYVDPAESQMSTSVVGNFGDDHNLLPLDQGTLTENIGVTFIVVITKADLAKEIQDQQFAKSMIQLRKFCLTLGAALIFTSSKDNKNVQILQKYVLHRSFGTPFTNTAQVIERDGIFVPAGWDSEKKIDIMRETIPDIDTTLEPTREKVRIQPKEVLIEADDDQEFLKKLSDVLNNTSAPVRKVQNEEPVDKDSPLANFFSNLLKDKPSRTSATPPISQDQTAAQLDRFLKSATAAKSNSDVSNA</sequence>
<dbReference type="PANTHER" id="PTHR12688">
    <property type="entry name" value="DYNEIN LIGHT INTERMEDIATE CHAIN"/>
    <property type="match status" value="1"/>
</dbReference>
<evidence type="ECO:0000256" key="2">
    <source>
        <dbReference type="ARBA" id="ARBA00006831"/>
    </source>
</evidence>
<dbReference type="GO" id="GO:0005874">
    <property type="term" value="C:microtubule"/>
    <property type="evidence" value="ECO:0007669"/>
    <property type="project" value="UniProtKB-KW"/>
</dbReference>
<dbReference type="GO" id="GO:0045504">
    <property type="term" value="F:dynein heavy chain binding"/>
    <property type="evidence" value="ECO:0007669"/>
    <property type="project" value="TreeGrafter"/>
</dbReference>
<evidence type="ECO:0000313" key="12">
    <source>
        <dbReference type="EMBL" id="ACI49200.1"/>
    </source>
</evidence>
<comment type="subunit">
    <text evidence="11">Homodimer. The cytoplasmic dynein 1 complex consists of two catalytic heavy chains (HCs) and a number of non-catalytic subunits presented by intermediate chains (ICs).</text>
</comment>
<keyword evidence="6 11" id="KW-0547">Nucleotide-binding</keyword>
<comment type="subcellular location">
    <subcellularLocation>
        <location evidence="1 11">Cytoplasm</location>
        <location evidence="1 11">Cytoskeleton</location>
    </subcellularLocation>
</comment>
<evidence type="ECO:0000256" key="11">
    <source>
        <dbReference type="RuleBase" id="RU366047"/>
    </source>
</evidence>
<evidence type="ECO:0000256" key="6">
    <source>
        <dbReference type="ARBA" id="ARBA00022741"/>
    </source>
</evidence>
<keyword evidence="3 11" id="KW-0813">Transport</keyword>
<reference evidence="13" key="2">
    <citation type="submission" date="2022-11" db="EMBL/GenBank/DDBJ databases">
        <authorList>
            <person name="Kikuchi T."/>
        </authorList>
    </citation>
    <scope>NUCLEOTIDE SEQUENCE</scope>
    <source>
        <strain evidence="13">PS1010</strain>
    </source>
</reference>
<dbReference type="OrthoDB" id="27603at2759"/>
<accession>B6VBV7</accession>
<proteinExistence type="inferred from homology"/>
<dbReference type="GO" id="GO:0005524">
    <property type="term" value="F:ATP binding"/>
    <property type="evidence" value="ECO:0007669"/>
    <property type="project" value="UniProtKB-KW"/>
</dbReference>
<dbReference type="InterPro" id="IPR008467">
    <property type="entry name" value="Dynein1_light_intermed_chain"/>
</dbReference>
<evidence type="ECO:0000256" key="9">
    <source>
        <dbReference type="ARBA" id="ARBA00023175"/>
    </source>
</evidence>
<evidence type="ECO:0000256" key="10">
    <source>
        <dbReference type="ARBA" id="ARBA00023212"/>
    </source>
</evidence>
<dbReference type="GO" id="GO:0007018">
    <property type="term" value="P:microtubule-based movement"/>
    <property type="evidence" value="ECO:0007669"/>
    <property type="project" value="InterPro"/>
</dbReference>
<keyword evidence="10 11" id="KW-0206">Cytoskeleton</keyword>
<dbReference type="SUPFAM" id="SSF52540">
    <property type="entry name" value="P-loop containing nucleoside triphosphate hydrolases"/>
    <property type="match status" value="1"/>
</dbReference>
<keyword evidence="8 11" id="KW-0243">Dynein</keyword>
<evidence type="ECO:0000256" key="7">
    <source>
        <dbReference type="ARBA" id="ARBA00022840"/>
    </source>
</evidence>
<organism evidence="12">
    <name type="scientific">Caenorhabditis angaria</name>
    <dbReference type="NCBI Taxonomy" id="860376"/>
    <lineage>
        <taxon>Eukaryota</taxon>
        <taxon>Metazoa</taxon>
        <taxon>Ecdysozoa</taxon>
        <taxon>Nematoda</taxon>
        <taxon>Chromadorea</taxon>
        <taxon>Rhabditida</taxon>
        <taxon>Rhabditina</taxon>
        <taxon>Rhabditomorpha</taxon>
        <taxon>Rhabditoidea</taxon>
        <taxon>Rhabditidae</taxon>
        <taxon>Peloderinae</taxon>
        <taxon>Caenorhabditis</taxon>
    </lineage>
</organism>
<dbReference type="InterPro" id="IPR022780">
    <property type="entry name" value="Dynein_light_int_chain"/>
</dbReference>
<dbReference type="Gene3D" id="3.40.50.300">
    <property type="entry name" value="P-loop containing nucleotide triphosphate hydrolases"/>
    <property type="match status" value="1"/>
</dbReference>
<evidence type="ECO:0000256" key="5">
    <source>
        <dbReference type="ARBA" id="ARBA00022701"/>
    </source>
</evidence>
<protein>
    <recommendedName>
        <fullName evidence="11">Dynein light intermediate chain</fullName>
    </recommendedName>
</protein>
<dbReference type="GO" id="GO:0005868">
    <property type="term" value="C:cytoplasmic dynein complex"/>
    <property type="evidence" value="ECO:0007669"/>
    <property type="project" value="UniProtKB-UniRule"/>
</dbReference>
<dbReference type="PANTHER" id="PTHR12688:SF0">
    <property type="entry name" value="DYNEIN LIGHT INTERMEDIATE CHAIN"/>
    <property type="match status" value="1"/>
</dbReference>
<dbReference type="GO" id="GO:0000226">
    <property type="term" value="P:microtubule cytoskeleton organization"/>
    <property type="evidence" value="ECO:0007669"/>
    <property type="project" value="TreeGrafter"/>
</dbReference>
<keyword evidence="5 11" id="KW-0493">Microtubule</keyword>
<dbReference type="InterPro" id="IPR027417">
    <property type="entry name" value="P-loop_NTPase"/>
</dbReference>
<comment type="function">
    <text evidence="11">Acts as one of several non-catalytic accessory components of the cytoplasmic dynein 1 complex that are thought to be involved in linking dynein to cargos and to adapter proteins that regulate dynein function. Cytoplasmic dynein 1 acts as a motor for the intracellular retrograde motility of vesicles and organelles along microtubules. May play a role in binding dynein to membranous organelles or chromosomes.</text>
</comment>
<comment type="similarity">
    <text evidence="2 11">Belongs to the dynein light intermediate chain family.</text>
</comment>